<evidence type="ECO:0000313" key="2">
    <source>
        <dbReference type="EMBL" id="KAL0818486.1"/>
    </source>
</evidence>
<dbReference type="Gene3D" id="3.60.10.10">
    <property type="entry name" value="Endonuclease/exonuclease/phosphatase"/>
    <property type="match status" value="1"/>
</dbReference>
<protein>
    <recommendedName>
        <fullName evidence="1">Endonuclease/exonuclease/phosphatase domain-containing protein</fullName>
    </recommendedName>
</protein>
<comment type="caution">
    <text evidence="2">The sequence shown here is derived from an EMBL/GenBank/DDBJ whole genome shotgun (WGS) entry which is preliminary data.</text>
</comment>
<accession>A0ABD0SF78</accession>
<dbReference type="SUPFAM" id="SSF56219">
    <property type="entry name" value="DNase I-like"/>
    <property type="match status" value="1"/>
</dbReference>
<organism evidence="2 3">
    <name type="scientific">Loxostege sticticalis</name>
    <name type="common">Beet webworm moth</name>
    <dbReference type="NCBI Taxonomy" id="481309"/>
    <lineage>
        <taxon>Eukaryota</taxon>
        <taxon>Metazoa</taxon>
        <taxon>Ecdysozoa</taxon>
        <taxon>Arthropoda</taxon>
        <taxon>Hexapoda</taxon>
        <taxon>Insecta</taxon>
        <taxon>Pterygota</taxon>
        <taxon>Neoptera</taxon>
        <taxon>Endopterygota</taxon>
        <taxon>Lepidoptera</taxon>
        <taxon>Glossata</taxon>
        <taxon>Ditrysia</taxon>
        <taxon>Pyraloidea</taxon>
        <taxon>Crambidae</taxon>
        <taxon>Pyraustinae</taxon>
        <taxon>Loxostege</taxon>
    </lineage>
</organism>
<dbReference type="Proteomes" id="UP001549921">
    <property type="component" value="Unassembled WGS sequence"/>
</dbReference>
<evidence type="ECO:0000313" key="3">
    <source>
        <dbReference type="Proteomes" id="UP001549921"/>
    </source>
</evidence>
<dbReference type="InterPro" id="IPR005135">
    <property type="entry name" value="Endo/exonuclease/phosphatase"/>
</dbReference>
<dbReference type="PANTHER" id="PTHR43250">
    <property type="entry name" value="EXODEOXYRIBONUCLEASE III"/>
    <property type="match status" value="1"/>
</dbReference>
<dbReference type="PANTHER" id="PTHR43250:SF2">
    <property type="entry name" value="EXODEOXYRIBONUCLEASE III"/>
    <property type="match status" value="1"/>
</dbReference>
<dbReference type="InterPro" id="IPR036691">
    <property type="entry name" value="Endo/exonu/phosph_ase_sf"/>
</dbReference>
<sequence length="227" mass="25785">MGPICQMRIATWNIGSMTGRSTELSAVLERRFIDVCCVQETKWKGAKSRQIGKGYKLVYNGITNTRNGVGIILSRHFSDKIVEINRISDRIISVKIALDRQPCLNIVSVYAPQVNCSEAEKTEFWEDLHALVIAIPSKEQKLICGDLNGHVGQKADDYKEFHVEKIKWHALKGSKAKALKDILVNHIQKDFDSNMKTSPNELQEQTNKRFGWSSLTLRKRLTESQGR</sequence>
<evidence type="ECO:0000259" key="1">
    <source>
        <dbReference type="Pfam" id="PF03372"/>
    </source>
</evidence>
<proteinExistence type="predicted"/>
<dbReference type="AlphaFoldDB" id="A0ABD0SF78"/>
<dbReference type="InterPro" id="IPR037493">
    <property type="entry name" value="ExoIII-like"/>
</dbReference>
<dbReference type="Pfam" id="PF03372">
    <property type="entry name" value="Exo_endo_phos"/>
    <property type="match status" value="1"/>
</dbReference>
<gene>
    <name evidence="2" type="ORF">ABMA28_008941</name>
</gene>
<reference evidence="2 3" key="1">
    <citation type="submission" date="2024-06" db="EMBL/GenBank/DDBJ databases">
        <title>A chromosome-level genome assembly of beet webworm, Loxostege sticticalis.</title>
        <authorList>
            <person name="Zhang Y."/>
        </authorList>
    </citation>
    <scope>NUCLEOTIDE SEQUENCE [LARGE SCALE GENOMIC DNA]</scope>
    <source>
        <strain evidence="2">AQ028</strain>
        <tissue evidence="2">Male pupae</tissue>
    </source>
</reference>
<feature type="domain" description="Endonuclease/exonuclease/phosphatase" evidence="1">
    <location>
        <begin position="10"/>
        <end position="149"/>
    </location>
</feature>
<name>A0ABD0SF78_LOXSC</name>
<dbReference type="EMBL" id="JBEDNZ010000022">
    <property type="protein sequence ID" value="KAL0818486.1"/>
    <property type="molecule type" value="Genomic_DNA"/>
</dbReference>